<keyword evidence="3 6" id="KW-0812">Transmembrane</keyword>
<feature type="transmembrane region" description="Helical" evidence="6">
    <location>
        <begin position="89"/>
        <end position="109"/>
    </location>
</feature>
<dbReference type="PANTHER" id="PTHR31040">
    <property type="entry name" value="NURIM"/>
    <property type="match status" value="1"/>
</dbReference>
<evidence type="ECO:0000256" key="4">
    <source>
        <dbReference type="ARBA" id="ARBA00022989"/>
    </source>
</evidence>
<dbReference type="HOGENOM" id="CLU_084189_1_0_9"/>
<feature type="transmembrane region" description="Helical" evidence="6">
    <location>
        <begin position="16"/>
        <end position="38"/>
    </location>
</feature>
<evidence type="ECO:0000313" key="8">
    <source>
        <dbReference type="Proteomes" id="UP000005104"/>
    </source>
</evidence>
<dbReference type="eggNOG" id="COG2020">
    <property type="taxonomic scope" value="Bacteria"/>
</dbReference>
<keyword evidence="5 6" id="KW-0472">Membrane</keyword>
<reference evidence="7 8" key="1">
    <citation type="submission" date="2011-11" db="EMBL/GenBank/DDBJ databases">
        <title>The Noncontiguous Finished genome of Desulfosporosinus youngiae DSM 17734.</title>
        <authorList>
            <consortium name="US DOE Joint Genome Institute (JGI-PGF)"/>
            <person name="Lucas S."/>
            <person name="Han J."/>
            <person name="Lapidus A."/>
            <person name="Cheng J.-F."/>
            <person name="Goodwin L."/>
            <person name="Pitluck S."/>
            <person name="Peters L."/>
            <person name="Ovchinnikova G."/>
            <person name="Lu M."/>
            <person name="Land M.L."/>
            <person name="Hauser L."/>
            <person name="Pester M."/>
            <person name="Spring S."/>
            <person name="Ollivier B."/>
            <person name="Rattei T."/>
            <person name="Klenk H.-P."/>
            <person name="Wagner M."/>
            <person name="Loy A."/>
            <person name="Woyke T.J."/>
        </authorList>
    </citation>
    <scope>NUCLEOTIDE SEQUENCE [LARGE SCALE GENOMIC DNA]</scope>
    <source>
        <strain evidence="7 8">DSM 17734</strain>
    </source>
</reference>
<evidence type="ECO:0000256" key="6">
    <source>
        <dbReference type="SAM" id="Phobius"/>
    </source>
</evidence>
<evidence type="ECO:0000256" key="5">
    <source>
        <dbReference type="ARBA" id="ARBA00023136"/>
    </source>
</evidence>
<feature type="transmembrane region" description="Helical" evidence="6">
    <location>
        <begin position="50"/>
        <end position="69"/>
    </location>
</feature>
<dbReference type="InterPro" id="IPR033580">
    <property type="entry name" value="Nurim-like"/>
</dbReference>
<accession>H5XX89</accession>
<evidence type="ECO:0000256" key="3">
    <source>
        <dbReference type="ARBA" id="ARBA00022692"/>
    </source>
</evidence>
<feature type="transmembrane region" description="Helical" evidence="6">
    <location>
        <begin position="164"/>
        <end position="182"/>
    </location>
</feature>
<dbReference type="Gene3D" id="1.20.120.1630">
    <property type="match status" value="1"/>
</dbReference>
<keyword evidence="4 6" id="KW-1133">Transmembrane helix</keyword>
<proteinExistence type="inferred from homology"/>
<dbReference type="GO" id="GO:0016020">
    <property type="term" value="C:membrane"/>
    <property type="evidence" value="ECO:0007669"/>
    <property type="project" value="UniProtKB-SubCell"/>
</dbReference>
<dbReference type="AlphaFoldDB" id="H5XX89"/>
<comment type="subcellular location">
    <subcellularLocation>
        <location evidence="1">Membrane</location>
        <topology evidence="1">Multi-pass membrane protein</topology>
    </subcellularLocation>
</comment>
<comment type="similarity">
    <text evidence="2">Belongs to the nurim family.</text>
</comment>
<evidence type="ECO:0000256" key="1">
    <source>
        <dbReference type="ARBA" id="ARBA00004141"/>
    </source>
</evidence>
<evidence type="ECO:0000313" key="7">
    <source>
        <dbReference type="EMBL" id="EHQ91029.1"/>
    </source>
</evidence>
<evidence type="ECO:0000256" key="2">
    <source>
        <dbReference type="ARBA" id="ARBA00010631"/>
    </source>
</evidence>
<dbReference type="PANTHER" id="PTHR31040:SF1">
    <property type="entry name" value="NURIM"/>
    <property type="match status" value="1"/>
</dbReference>
<evidence type="ECO:0008006" key="9">
    <source>
        <dbReference type="Google" id="ProtNLM"/>
    </source>
</evidence>
<gene>
    <name evidence="7" type="ORF">DesyoDRAFT_4062</name>
</gene>
<dbReference type="EMBL" id="CM001441">
    <property type="protein sequence ID" value="EHQ91029.1"/>
    <property type="molecule type" value="Genomic_DNA"/>
</dbReference>
<organism evidence="7 8">
    <name type="scientific">Desulfosporosinus youngiae DSM 17734</name>
    <dbReference type="NCBI Taxonomy" id="768710"/>
    <lineage>
        <taxon>Bacteria</taxon>
        <taxon>Bacillati</taxon>
        <taxon>Bacillota</taxon>
        <taxon>Clostridia</taxon>
        <taxon>Eubacteriales</taxon>
        <taxon>Desulfitobacteriaceae</taxon>
        <taxon>Desulfosporosinus</taxon>
    </lineage>
</organism>
<sequence>MTWCCRVRIVGYKLKYLITVLIWTGFGVIHSALISLQFTNWAKRVMVRYFAFYRLGYNLLSIVLFIILFSITKSLDSELVINFVPPWMILQRVLLITSGVMIIWAFLSYDALEFIGIRQILNIGNKMNSAQPQIITKKGLLGMVRHPMNLATIVFMWSLDSTRVDVLVHLILTIYIIIGIWLEERKLIREFGSAYIEYQREVPALVPFIKKWK</sequence>
<name>H5XX89_9FIRM</name>
<protein>
    <recommendedName>
        <fullName evidence="9">Methanethiol S-methyltransferase</fullName>
    </recommendedName>
</protein>
<keyword evidence="8" id="KW-1185">Reference proteome</keyword>
<dbReference type="STRING" id="768710.DesyoDRAFT_4062"/>
<dbReference type="Proteomes" id="UP000005104">
    <property type="component" value="Chromosome"/>
</dbReference>